<dbReference type="GO" id="GO:0006281">
    <property type="term" value="P:DNA repair"/>
    <property type="evidence" value="ECO:0007669"/>
    <property type="project" value="UniProtKB-UniRule"/>
</dbReference>
<dbReference type="STRING" id="44941.A0A397UNR5"/>
<keyword evidence="3" id="KW-0156">Chromatin regulator</keyword>
<dbReference type="InterPro" id="IPR055129">
    <property type="entry name" value="YEATS_dom"/>
</dbReference>
<gene>
    <name evidence="3" type="primary">YAF9</name>
    <name evidence="5" type="ORF">C2G38_1901036</name>
</gene>
<feature type="non-terminal residue" evidence="5">
    <location>
        <position position="105"/>
    </location>
</feature>
<dbReference type="Pfam" id="PF03366">
    <property type="entry name" value="YEATS"/>
    <property type="match status" value="1"/>
</dbReference>
<keyword evidence="3" id="KW-0010">Activator</keyword>
<keyword evidence="3" id="KW-0234">DNA repair</keyword>
<dbReference type="PANTHER" id="PTHR23195">
    <property type="entry name" value="YEATS DOMAIN"/>
    <property type="match status" value="1"/>
</dbReference>
<evidence type="ECO:0000256" key="1">
    <source>
        <dbReference type="ARBA" id="ARBA00023242"/>
    </source>
</evidence>
<keyword evidence="3" id="KW-0804">Transcription</keyword>
<name>A0A397UNR5_9GLOM</name>
<evidence type="ECO:0000313" key="6">
    <source>
        <dbReference type="Proteomes" id="UP000266673"/>
    </source>
</evidence>
<dbReference type="GO" id="GO:0006355">
    <property type="term" value="P:regulation of DNA-templated transcription"/>
    <property type="evidence" value="ECO:0007669"/>
    <property type="project" value="InterPro"/>
</dbReference>
<comment type="subcellular location">
    <subcellularLocation>
        <location evidence="3">Nucleus</location>
    </subcellularLocation>
    <subcellularLocation>
        <location evidence="3">Cytoplasm</location>
    </subcellularLocation>
</comment>
<dbReference type="GO" id="GO:0005737">
    <property type="term" value="C:cytoplasm"/>
    <property type="evidence" value="ECO:0007669"/>
    <property type="project" value="UniProtKB-SubCell"/>
</dbReference>
<protein>
    <recommendedName>
        <fullName evidence="3">Protein AF-9 homolog</fullName>
    </recommendedName>
</protein>
<dbReference type="InterPro" id="IPR005033">
    <property type="entry name" value="YEATS"/>
</dbReference>
<evidence type="ECO:0000313" key="5">
    <source>
        <dbReference type="EMBL" id="RIB08766.1"/>
    </source>
</evidence>
<keyword evidence="3" id="KW-0175">Coiled coil</keyword>
<keyword evidence="1 2" id="KW-0539">Nucleus</keyword>
<keyword evidence="3" id="KW-0805">Transcription regulation</keyword>
<keyword evidence="6" id="KW-1185">Reference proteome</keyword>
<dbReference type="Proteomes" id="UP000266673">
    <property type="component" value="Unassembled WGS sequence"/>
</dbReference>
<reference evidence="5 6" key="1">
    <citation type="submission" date="2018-06" db="EMBL/GenBank/DDBJ databases">
        <title>Comparative genomics reveals the genomic features of Rhizophagus irregularis, R. cerebriforme, R. diaphanum and Gigaspora rosea, and their symbiotic lifestyle signature.</title>
        <authorList>
            <person name="Morin E."/>
            <person name="San Clemente H."/>
            <person name="Chen E.C.H."/>
            <person name="De La Providencia I."/>
            <person name="Hainaut M."/>
            <person name="Kuo A."/>
            <person name="Kohler A."/>
            <person name="Murat C."/>
            <person name="Tang N."/>
            <person name="Roy S."/>
            <person name="Loubradou J."/>
            <person name="Henrissat B."/>
            <person name="Grigoriev I.V."/>
            <person name="Corradi N."/>
            <person name="Roux C."/>
            <person name="Martin F.M."/>
        </authorList>
    </citation>
    <scope>NUCLEOTIDE SEQUENCE [LARGE SCALE GENOMIC DNA]</scope>
    <source>
        <strain evidence="5 6">DAOM 194757</strain>
    </source>
</reference>
<dbReference type="AlphaFoldDB" id="A0A397UNR5"/>
<evidence type="ECO:0000256" key="3">
    <source>
        <dbReference type="RuleBase" id="RU367117"/>
    </source>
</evidence>
<dbReference type="Gene3D" id="2.60.40.1970">
    <property type="entry name" value="YEATS domain"/>
    <property type="match status" value="1"/>
</dbReference>
<dbReference type="InterPro" id="IPR038704">
    <property type="entry name" value="YEAST_sf"/>
</dbReference>
<evidence type="ECO:0000256" key="2">
    <source>
        <dbReference type="PROSITE-ProRule" id="PRU00376"/>
    </source>
</evidence>
<dbReference type="CDD" id="cd16907">
    <property type="entry name" value="YEATS_YEATS2_like"/>
    <property type="match status" value="1"/>
</dbReference>
<dbReference type="GO" id="GO:0000812">
    <property type="term" value="C:Swr1 complex"/>
    <property type="evidence" value="ECO:0007669"/>
    <property type="project" value="UniProtKB-UniRule"/>
</dbReference>
<dbReference type="GO" id="GO:0006325">
    <property type="term" value="P:chromatin organization"/>
    <property type="evidence" value="ECO:0007669"/>
    <property type="project" value="UniProtKB-KW"/>
</dbReference>
<evidence type="ECO:0000259" key="4">
    <source>
        <dbReference type="PROSITE" id="PS51037"/>
    </source>
</evidence>
<keyword evidence="3" id="KW-0963">Cytoplasm</keyword>
<dbReference type="EMBL" id="QKWP01001465">
    <property type="protein sequence ID" value="RIB08766.1"/>
    <property type="molecule type" value="Genomic_DNA"/>
</dbReference>
<dbReference type="PROSITE" id="PS51037">
    <property type="entry name" value="YEATS"/>
    <property type="match status" value="1"/>
</dbReference>
<comment type="caution">
    <text evidence="5">The sequence shown here is derived from an EMBL/GenBank/DDBJ whole genome shotgun (WGS) entry which is preliminary data.</text>
</comment>
<sequence>IKRRIVVGNVSKWITPEKRDSSLRKYTHKWMVYVTGPPHDLNITPFIRRVRFFLHQSYRPLDVVDVTEPPFQLTRFGWGEFPIRIQLIFVDNKNKPVDLIHNLKV</sequence>
<comment type="domain">
    <text evidence="3">The coiled-coil domain is required for assembly into the NuA4 complex.</text>
</comment>
<keyword evidence="3" id="KW-0227">DNA damage</keyword>
<proteinExistence type="inferred from homology"/>
<organism evidence="5 6">
    <name type="scientific">Gigaspora rosea</name>
    <dbReference type="NCBI Taxonomy" id="44941"/>
    <lineage>
        <taxon>Eukaryota</taxon>
        <taxon>Fungi</taxon>
        <taxon>Fungi incertae sedis</taxon>
        <taxon>Mucoromycota</taxon>
        <taxon>Glomeromycotina</taxon>
        <taxon>Glomeromycetes</taxon>
        <taxon>Diversisporales</taxon>
        <taxon>Gigasporaceae</taxon>
        <taxon>Gigaspora</taxon>
    </lineage>
</organism>
<feature type="domain" description="YEATS" evidence="4">
    <location>
        <begin position="1"/>
        <end position="105"/>
    </location>
</feature>
<feature type="non-terminal residue" evidence="5">
    <location>
        <position position="1"/>
    </location>
</feature>
<accession>A0A397UNR5</accession>
<comment type="similarity">
    <text evidence="3">Belongs to the YAF9 family.</text>
</comment>
<comment type="function">
    <text evidence="3">Component of the SWR1 complex which mediates the ATP-dependent exchange of histone H2A for an H2A variant leading to transcriptional regulation of selected genes by chromatin remodeling. Component of the NuA4 histone acetyltransferase complex which is involved in transcriptional activation of selected genes principally by acetylation of nucleosomal histones H4 and H2A. The NuA4 complex is also involved in DNA repair. Yaf9 may also be required for viability in conditions in which the structural integrity of the spindle is compromised.</text>
</comment>
<dbReference type="OrthoDB" id="1741717at2759"/>
<comment type="subunit">
    <text evidence="3">Component of the SWR1 chromatin-remodeling complex and of the NuA4 histone acetyltransferase complex.</text>
</comment>